<keyword evidence="7" id="KW-1185">Reference proteome</keyword>
<dbReference type="PANTHER" id="PTHR11142:SF4">
    <property type="entry name" value="PSEUDOURIDYLATE SYNTHASE 1 HOMOLOG"/>
    <property type="match status" value="1"/>
</dbReference>
<comment type="similarity">
    <text evidence="1">Belongs to the tRNA pseudouridine synthase TruA family.</text>
</comment>
<feature type="region of interest" description="Disordered" evidence="4">
    <location>
        <begin position="1"/>
        <end position="78"/>
    </location>
</feature>
<dbReference type="Gene3D" id="3.30.70.580">
    <property type="entry name" value="Pseudouridine synthase I, catalytic domain, N-terminal subdomain"/>
    <property type="match status" value="1"/>
</dbReference>
<dbReference type="InterPro" id="IPR020094">
    <property type="entry name" value="TruA/RsuA/RluB/E/F_N"/>
</dbReference>
<dbReference type="InterPro" id="IPR020095">
    <property type="entry name" value="PsdUridine_synth_TruA_C"/>
</dbReference>
<evidence type="ECO:0000256" key="1">
    <source>
        <dbReference type="ARBA" id="ARBA00009375"/>
    </source>
</evidence>
<dbReference type="Gene3D" id="3.30.70.660">
    <property type="entry name" value="Pseudouridine synthase I, catalytic domain, C-terminal subdomain"/>
    <property type="match status" value="1"/>
</dbReference>
<evidence type="ECO:0000256" key="2">
    <source>
        <dbReference type="ARBA" id="ARBA00022694"/>
    </source>
</evidence>
<evidence type="ECO:0000259" key="5">
    <source>
        <dbReference type="Pfam" id="PF01416"/>
    </source>
</evidence>
<accession>A0ABP0ZUF4</accession>
<dbReference type="InterPro" id="IPR041708">
    <property type="entry name" value="PUS1/PUS2-like"/>
</dbReference>
<feature type="compositionally biased region" description="Low complexity" evidence="4">
    <location>
        <begin position="1"/>
        <end position="13"/>
    </location>
</feature>
<proteinExistence type="inferred from homology"/>
<evidence type="ECO:0000256" key="3">
    <source>
        <dbReference type="ARBA" id="ARBA00023235"/>
    </source>
</evidence>
<evidence type="ECO:0000313" key="7">
    <source>
        <dbReference type="Proteomes" id="UP001497383"/>
    </source>
</evidence>
<protein>
    <recommendedName>
        <fullName evidence="5">Pseudouridine synthase I TruA alpha/beta domain-containing protein</fullName>
    </recommendedName>
</protein>
<dbReference type="RefSeq" id="XP_066831079.1">
    <property type="nucleotide sequence ID" value="XM_066974330.1"/>
</dbReference>
<dbReference type="InterPro" id="IPR020103">
    <property type="entry name" value="PsdUridine_synth_cat_dom_sf"/>
</dbReference>
<organism evidence="6 7">
    <name type="scientific">Lodderomyces beijingensis</name>
    <dbReference type="NCBI Taxonomy" id="1775926"/>
    <lineage>
        <taxon>Eukaryota</taxon>
        <taxon>Fungi</taxon>
        <taxon>Dikarya</taxon>
        <taxon>Ascomycota</taxon>
        <taxon>Saccharomycotina</taxon>
        <taxon>Pichiomycetes</taxon>
        <taxon>Debaryomycetaceae</taxon>
        <taxon>Candida/Lodderomyces clade</taxon>
        <taxon>Lodderomyces</taxon>
    </lineage>
</organism>
<dbReference type="Pfam" id="PF01416">
    <property type="entry name" value="PseudoU_synth_1"/>
    <property type="match status" value="1"/>
</dbReference>
<reference evidence="6 7" key="1">
    <citation type="submission" date="2024-03" db="EMBL/GenBank/DDBJ databases">
        <authorList>
            <person name="Brejova B."/>
        </authorList>
    </citation>
    <scope>NUCLEOTIDE SEQUENCE [LARGE SCALE GENOMIC DNA]</scope>
    <source>
        <strain evidence="6 7">CBS 14171</strain>
    </source>
</reference>
<dbReference type="NCBIfam" id="TIGR00071">
    <property type="entry name" value="hisT_truA"/>
    <property type="match status" value="1"/>
</dbReference>
<dbReference type="PANTHER" id="PTHR11142">
    <property type="entry name" value="PSEUDOURIDYLATE SYNTHASE"/>
    <property type="match status" value="1"/>
</dbReference>
<evidence type="ECO:0000256" key="4">
    <source>
        <dbReference type="SAM" id="MobiDB-lite"/>
    </source>
</evidence>
<gene>
    <name evidence="6" type="ORF">LODBEIA_P41410</name>
</gene>
<dbReference type="CDD" id="cd02568">
    <property type="entry name" value="PseudoU_synth_PUS1_PUS2"/>
    <property type="match status" value="1"/>
</dbReference>
<dbReference type="SUPFAM" id="SSF55120">
    <property type="entry name" value="Pseudouridine synthase"/>
    <property type="match status" value="1"/>
</dbReference>
<name>A0ABP0ZUF4_9ASCO</name>
<evidence type="ECO:0000313" key="6">
    <source>
        <dbReference type="EMBL" id="CAK9440041.1"/>
    </source>
</evidence>
<feature type="region of interest" description="Disordered" evidence="4">
    <location>
        <begin position="495"/>
        <end position="521"/>
    </location>
</feature>
<sequence length="521" mass="58865">MAEPTPTPAAAAEQDVKMDETEATQATPVPPATSAGIASRKHAAKERQARQKYDQSEYTPELDENGQPLPKSQRQPKRKVAVMIGYCGTGYNGLQIQPDPATKTIERDLYDAMHRAGAISRENALDLKKSGFQRTARTDKGVHAAGNVVSLKMIIEDAQIKDKINSHLPEQIRVWGIQRTTKGFDCRKMCSSRVYEYLLPCYSLLKPRPGTRLSSLIREAQREHPREMFMDDGGEGDAWWGGVQSELLQSGITPAQLESMSSLIDEESSESLDSSDPIWRKVKQIENQARRSYRISHHRLEAFKLAMAQYQGTHNFHNFTVGKPHHDTSARRYIISTDVSDPFVIDGTQWVSIKIHGQSFMLHQIRKMICMAALVVRCSLPPAKVIPMCFQNAKINIPKAPALGLLLENPVFDAYNVKLKDNAYDAIDFGKYHEEMLAFKMRHIYDKIYADEVKDNTFYSFFGYIDNWRLPDTEDARGNVTTIFDFLHNYLESAENDDAEPVEGNTVDGNTVDGKEDEKKD</sequence>
<keyword evidence="3" id="KW-0413">Isomerase</keyword>
<dbReference type="EMBL" id="OZ022409">
    <property type="protein sequence ID" value="CAK9440041.1"/>
    <property type="molecule type" value="Genomic_DNA"/>
</dbReference>
<dbReference type="Proteomes" id="UP001497383">
    <property type="component" value="Chromosome 5"/>
</dbReference>
<dbReference type="InterPro" id="IPR001406">
    <property type="entry name" value="PsdUridine_synth_TruA"/>
</dbReference>
<keyword evidence="2" id="KW-0819">tRNA processing</keyword>
<feature type="compositionally biased region" description="Basic and acidic residues" evidence="4">
    <location>
        <begin position="45"/>
        <end position="55"/>
    </location>
</feature>
<dbReference type="GeneID" id="92209337"/>
<dbReference type="InterPro" id="IPR020097">
    <property type="entry name" value="PsdUridine_synth_TruA_a/b_dom"/>
</dbReference>
<feature type="domain" description="Pseudouridine synthase I TruA alpha/beta" evidence="5">
    <location>
        <begin position="306"/>
        <end position="413"/>
    </location>
</feature>